<feature type="domain" description="Methyltransferase" evidence="1">
    <location>
        <begin position="108"/>
        <end position="232"/>
    </location>
</feature>
<proteinExistence type="predicted"/>
<dbReference type="InterPro" id="IPR029063">
    <property type="entry name" value="SAM-dependent_MTases_sf"/>
</dbReference>
<reference evidence="2" key="1">
    <citation type="submission" date="2021-01" db="EMBL/GenBank/DDBJ databases">
        <authorList>
            <person name="Corre E."/>
            <person name="Pelletier E."/>
            <person name="Niang G."/>
            <person name="Scheremetjew M."/>
            <person name="Finn R."/>
            <person name="Kale V."/>
            <person name="Holt S."/>
            <person name="Cochrane G."/>
            <person name="Meng A."/>
            <person name="Brown T."/>
            <person name="Cohen L."/>
        </authorList>
    </citation>
    <scope>NUCLEOTIDE SEQUENCE</scope>
    <source>
        <strain evidence="2">CCMP645</strain>
    </source>
</reference>
<dbReference type="AlphaFoldDB" id="A0A7S4BFS3"/>
<accession>A0A7S4BFS3</accession>
<evidence type="ECO:0000313" key="2">
    <source>
        <dbReference type="EMBL" id="CAE0764634.1"/>
    </source>
</evidence>
<dbReference type="SUPFAM" id="SSF53335">
    <property type="entry name" value="S-adenosyl-L-methionine-dependent methyltransferases"/>
    <property type="match status" value="1"/>
</dbReference>
<dbReference type="GO" id="GO:0006696">
    <property type="term" value="P:ergosterol biosynthetic process"/>
    <property type="evidence" value="ECO:0007669"/>
    <property type="project" value="TreeGrafter"/>
</dbReference>
<protein>
    <recommendedName>
        <fullName evidence="1">Methyltransferase domain-containing protein</fullName>
    </recommendedName>
</protein>
<dbReference type="PANTHER" id="PTHR44068:SF4">
    <property type="entry name" value="S-ADENOSYL-METHIONINE-STEROL-C-METHYLTRANSFERAS (AFU_ORTHOLOGUE AFUA_4G09190)"/>
    <property type="match status" value="1"/>
</dbReference>
<dbReference type="CDD" id="cd02440">
    <property type="entry name" value="AdoMet_MTases"/>
    <property type="match status" value="1"/>
</dbReference>
<organism evidence="2">
    <name type="scientific">Chrysotila carterae</name>
    <name type="common">Marine alga</name>
    <name type="synonym">Syracosphaera carterae</name>
    <dbReference type="NCBI Taxonomy" id="13221"/>
    <lineage>
        <taxon>Eukaryota</taxon>
        <taxon>Haptista</taxon>
        <taxon>Haptophyta</taxon>
        <taxon>Prymnesiophyceae</taxon>
        <taxon>Isochrysidales</taxon>
        <taxon>Isochrysidaceae</taxon>
        <taxon>Chrysotila</taxon>
    </lineage>
</organism>
<name>A0A7S4BFS3_CHRCT</name>
<gene>
    <name evidence="2" type="ORF">PCAR00345_LOCUS17246</name>
</gene>
<dbReference type="Pfam" id="PF13847">
    <property type="entry name" value="Methyltransf_31"/>
    <property type="match status" value="1"/>
</dbReference>
<dbReference type="GO" id="GO:0003838">
    <property type="term" value="F:sterol 24-C-methyltransferase activity"/>
    <property type="evidence" value="ECO:0007669"/>
    <property type="project" value="TreeGrafter"/>
</dbReference>
<dbReference type="InterPro" id="IPR050447">
    <property type="entry name" value="Erg6_SMT_methyltransf"/>
</dbReference>
<dbReference type="InterPro" id="IPR025714">
    <property type="entry name" value="Methyltranfer_dom"/>
</dbReference>
<dbReference type="Gene3D" id="3.40.50.150">
    <property type="entry name" value="Vaccinia Virus protein VP39"/>
    <property type="match status" value="1"/>
</dbReference>
<dbReference type="GO" id="GO:0005783">
    <property type="term" value="C:endoplasmic reticulum"/>
    <property type="evidence" value="ECO:0007669"/>
    <property type="project" value="TreeGrafter"/>
</dbReference>
<sequence length="339" mass="38326">MGVKIRSFRALCSLPQEDVDAFLASYEVFHTDRSVCDKKDALADVAPEPFLKPGDERIVHYYKVLNLLCALGAVEKMYIPPTLDPELSIQENQLLFEEDVARTLQVGEGKRVLELGCGRGVIAAHVQQLTGAHVHGINIDGDQIAEAKSRAETEKNDKLSFDRHDFNSPLPFADASFDAVYAIQPLTYAIDLRAVMAEVFRVLKPGGRVCILDAVMLDAFHKEDAEHRKLLQETREVIGMGGYWHHLFWSRCMEKAGFEIVSSEDASINKHQYPLIQKAMSEYGYIGKVVDWLAYFGLLPKYFPVIMERFNLYASSFVQMDKLGMITSSWKFVLRKPEA</sequence>
<evidence type="ECO:0000259" key="1">
    <source>
        <dbReference type="Pfam" id="PF13847"/>
    </source>
</evidence>
<dbReference type="PANTHER" id="PTHR44068">
    <property type="entry name" value="ZGC:194242"/>
    <property type="match status" value="1"/>
</dbReference>
<dbReference type="EMBL" id="HBIZ01027213">
    <property type="protein sequence ID" value="CAE0764634.1"/>
    <property type="molecule type" value="Transcribed_RNA"/>
</dbReference>